<sequence>MTDMDDFKDFGGAKVGAPPSGNVTRGTVLCLLLSDSRCTTTYPSVRRSKGRRDVLEPLHNSHSFNTHILKCVKMNSRGFGELYDIISINKALDDLGMLSSVTDSRKEYLQECLKDGMEKLNIDQPGPSCICWDSQKSPKSPGPSHSTTEKENTNLGGFQVLKMNSKFITSFKAGYELPCHSIKEPSSKRMYKCFSRRRRIRTHPYENTSSVPSTSDVSSSYSNGSYRLRTTSLSSGTGKKSFAFNRNGGNSNAGSGHTIVRSRSMENLTASMDEGLILSSKPRELETVSKGIQQLRMDDCT</sequence>
<evidence type="ECO:0000256" key="1">
    <source>
        <dbReference type="SAM" id="MobiDB-lite"/>
    </source>
</evidence>
<keyword evidence="3" id="KW-1185">Reference proteome</keyword>
<organism evidence="2 3">
    <name type="scientific">Halocaridina rubra</name>
    <name type="common">Hawaiian red shrimp</name>
    <dbReference type="NCBI Taxonomy" id="373956"/>
    <lineage>
        <taxon>Eukaryota</taxon>
        <taxon>Metazoa</taxon>
        <taxon>Ecdysozoa</taxon>
        <taxon>Arthropoda</taxon>
        <taxon>Crustacea</taxon>
        <taxon>Multicrustacea</taxon>
        <taxon>Malacostraca</taxon>
        <taxon>Eumalacostraca</taxon>
        <taxon>Eucarida</taxon>
        <taxon>Decapoda</taxon>
        <taxon>Pleocyemata</taxon>
        <taxon>Caridea</taxon>
        <taxon>Atyoidea</taxon>
        <taxon>Atyidae</taxon>
        <taxon>Halocaridina</taxon>
    </lineage>
</organism>
<evidence type="ECO:0000313" key="3">
    <source>
        <dbReference type="Proteomes" id="UP001381693"/>
    </source>
</evidence>
<dbReference type="AlphaFoldDB" id="A0AAN8XHM9"/>
<dbReference type="Proteomes" id="UP001381693">
    <property type="component" value="Unassembled WGS sequence"/>
</dbReference>
<gene>
    <name evidence="2" type="ORF">SK128_013493</name>
</gene>
<proteinExistence type="predicted"/>
<dbReference type="EMBL" id="JAXCGZ010002075">
    <property type="protein sequence ID" value="KAK7084477.1"/>
    <property type="molecule type" value="Genomic_DNA"/>
</dbReference>
<evidence type="ECO:0000313" key="2">
    <source>
        <dbReference type="EMBL" id="KAK7084477.1"/>
    </source>
</evidence>
<comment type="caution">
    <text evidence="2">The sequence shown here is derived from an EMBL/GenBank/DDBJ whole genome shotgun (WGS) entry which is preliminary data.</text>
</comment>
<protein>
    <submittedName>
        <fullName evidence="2">Uncharacterized protein</fullName>
    </submittedName>
</protein>
<feature type="region of interest" description="Disordered" evidence="1">
    <location>
        <begin position="133"/>
        <end position="153"/>
    </location>
</feature>
<name>A0AAN8XHM9_HALRR</name>
<feature type="compositionally biased region" description="Polar residues" evidence="1">
    <location>
        <begin position="134"/>
        <end position="146"/>
    </location>
</feature>
<reference evidence="2 3" key="1">
    <citation type="submission" date="2023-11" db="EMBL/GenBank/DDBJ databases">
        <title>Halocaridina rubra genome assembly.</title>
        <authorList>
            <person name="Smith C."/>
        </authorList>
    </citation>
    <scope>NUCLEOTIDE SEQUENCE [LARGE SCALE GENOMIC DNA]</scope>
    <source>
        <strain evidence="2">EP-1</strain>
        <tissue evidence="2">Whole</tissue>
    </source>
</reference>
<accession>A0AAN8XHM9</accession>